<dbReference type="AlphaFoldDB" id="A0A199W5I0"/>
<dbReference type="GO" id="GO:0003697">
    <property type="term" value="F:single-stranded DNA binding"/>
    <property type="evidence" value="ECO:0007669"/>
    <property type="project" value="TreeGrafter"/>
</dbReference>
<comment type="caution">
    <text evidence="3">The sequence shown here is derived from an EMBL/GenBank/DDBJ whole genome shotgun (WGS) entry which is preliminary data.</text>
</comment>
<evidence type="ECO:0000256" key="2">
    <source>
        <dbReference type="ARBA" id="ARBA00023242"/>
    </source>
</evidence>
<comment type="subcellular location">
    <subcellularLocation>
        <location evidence="1">Nucleus</location>
    </subcellularLocation>
</comment>
<dbReference type="GO" id="GO:0000723">
    <property type="term" value="P:telomere maintenance"/>
    <property type="evidence" value="ECO:0007669"/>
    <property type="project" value="TreeGrafter"/>
</dbReference>
<dbReference type="PANTHER" id="PTHR46457">
    <property type="entry name" value="DNA REPAIR PROTEIN RAD51 HOMOLOG 4"/>
    <property type="match status" value="1"/>
</dbReference>
<gene>
    <name evidence="3" type="ORF">ACMD2_06891</name>
</gene>
<dbReference type="GO" id="GO:0033063">
    <property type="term" value="C:Rad51B-Rad51C-Rad51D-XRCC2 complex"/>
    <property type="evidence" value="ECO:0007669"/>
    <property type="project" value="TreeGrafter"/>
</dbReference>
<dbReference type="GO" id="GO:0000400">
    <property type="term" value="F:four-way junction DNA binding"/>
    <property type="evidence" value="ECO:0007669"/>
    <property type="project" value="TreeGrafter"/>
</dbReference>
<dbReference type="GO" id="GO:0000724">
    <property type="term" value="P:double-strand break repair via homologous recombination"/>
    <property type="evidence" value="ECO:0007669"/>
    <property type="project" value="TreeGrafter"/>
</dbReference>
<dbReference type="GO" id="GO:0005815">
    <property type="term" value="C:microtubule organizing center"/>
    <property type="evidence" value="ECO:0007669"/>
    <property type="project" value="TreeGrafter"/>
</dbReference>
<dbReference type="Proteomes" id="UP000092600">
    <property type="component" value="Unassembled WGS sequence"/>
</dbReference>
<dbReference type="STRING" id="4615.A0A199W5I0"/>
<dbReference type="GO" id="GO:0007131">
    <property type="term" value="P:reciprocal meiotic recombination"/>
    <property type="evidence" value="ECO:0007669"/>
    <property type="project" value="TreeGrafter"/>
</dbReference>
<sequence>MANHSLINESIVTNHMVGGEGGIIKPALGESWKNIPHVRLVVSRDQESNASGRTAKFVIHN</sequence>
<protein>
    <submittedName>
        <fullName evidence="3">DNA repair protein RAD 4</fullName>
    </submittedName>
</protein>
<dbReference type="PANTHER" id="PTHR46457:SF1">
    <property type="entry name" value="DNA REPAIR PROTEIN RAD51 HOMOLOG 4"/>
    <property type="match status" value="1"/>
</dbReference>
<organism evidence="3 4">
    <name type="scientific">Ananas comosus</name>
    <name type="common">Pineapple</name>
    <name type="synonym">Ananas ananas</name>
    <dbReference type="NCBI Taxonomy" id="4615"/>
    <lineage>
        <taxon>Eukaryota</taxon>
        <taxon>Viridiplantae</taxon>
        <taxon>Streptophyta</taxon>
        <taxon>Embryophyta</taxon>
        <taxon>Tracheophyta</taxon>
        <taxon>Spermatophyta</taxon>
        <taxon>Magnoliopsida</taxon>
        <taxon>Liliopsida</taxon>
        <taxon>Poales</taxon>
        <taxon>Bromeliaceae</taxon>
        <taxon>Bromelioideae</taxon>
        <taxon>Ananas</taxon>
    </lineage>
</organism>
<proteinExistence type="predicted"/>
<accession>A0A199W5I0</accession>
<reference evidence="3 4" key="1">
    <citation type="journal article" date="2016" name="DNA Res.">
        <title>The draft genome of MD-2 pineapple using hybrid error correction of long reads.</title>
        <authorList>
            <person name="Redwan R.M."/>
            <person name="Saidin A."/>
            <person name="Kumar S.V."/>
        </authorList>
    </citation>
    <scope>NUCLEOTIDE SEQUENCE [LARGE SCALE GENOMIC DNA]</scope>
    <source>
        <strain evidence="4">cv. MD2</strain>
        <tissue evidence="3">Leaf</tissue>
    </source>
</reference>
<evidence type="ECO:0000313" key="3">
    <source>
        <dbReference type="EMBL" id="OAY84732.1"/>
    </source>
</evidence>
<dbReference type="GO" id="GO:0005657">
    <property type="term" value="C:replication fork"/>
    <property type="evidence" value="ECO:0007669"/>
    <property type="project" value="TreeGrafter"/>
</dbReference>
<evidence type="ECO:0000313" key="4">
    <source>
        <dbReference type="Proteomes" id="UP000092600"/>
    </source>
</evidence>
<evidence type="ECO:0000256" key="1">
    <source>
        <dbReference type="ARBA" id="ARBA00004123"/>
    </source>
</evidence>
<dbReference type="EMBL" id="LSRQ01000177">
    <property type="protein sequence ID" value="OAY84732.1"/>
    <property type="molecule type" value="Genomic_DNA"/>
</dbReference>
<dbReference type="InterPro" id="IPR051988">
    <property type="entry name" value="HRR_RAD51_Paralog"/>
</dbReference>
<dbReference type="GO" id="GO:0008094">
    <property type="term" value="F:ATP-dependent activity, acting on DNA"/>
    <property type="evidence" value="ECO:0007669"/>
    <property type="project" value="TreeGrafter"/>
</dbReference>
<name>A0A199W5I0_ANACO</name>
<dbReference type="GO" id="GO:0042148">
    <property type="term" value="P:DNA strand invasion"/>
    <property type="evidence" value="ECO:0007669"/>
    <property type="project" value="TreeGrafter"/>
</dbReference>
<keyword evidence="2" id="KW-0539">Nucleus</keyword>